<protein>
    <submittedName>
        <fullName evidence="2">Uncharacterized protein</fullName>
    </submittedName>
</protein>
<reference evidence="2" key="1">
    <citation type="journal article" date="2022" name="Front. Genet.">
        <title>Chromosome-Scale Assembly of the Dendrobium nobile Genome Provides Insights Into the Molecular Mechanism of the Biosynthesis of the Medicinal Active Ingredient of Dendrobium.</title>
        <authorList>
            <person name="Xu Q."/>
            <person name="Niu S.-C."/>
            <person name="Li K.-L."/>
            <person name="Zheng P.-J."/>
            <person name="Zhang X.-J."/>
            <person name="Jia Y."/>
            <person name="Liu Y."/>
            <person name="Niu Y.-X."/>
            <person name="Yu L.-H."/>
            <person name="Chen D.-F."/>
            <person name="Zhang G.-Q."/>
        </authorList>
    </citation>
    <scope>NUCLEOTIDE SEQUENCE</scope>
    <source>
        <tissue evidence="2">Leaf</tissue>
    </source>
</reference>
<keyword evidence="3" id="KW-1185">Reference proteome</keyword>
<evidence type="ECO:0000313" key="3">
    <source>
        <dbReference type="Proteomes" id="UP000829196"/>
    </source>
</evidence>
<comment type="caution">
    <text evidence="2">The sequence shown here is derived from an EMBL/GenBank/DDBJ whole genome shotgun (WGS) entry which is preliminary data.</text>
</comment>
<gene>
    <name evidence="2" type="ORF">KFK09_015046</name>
</gene>
<accession>A0A8T3B5L1</accession>
<evidence type="ECO:0000313" key="2">
    <source>
        <dbReference type="EMBL" id="KAI0504099.1"/>
    </source>
</evidence>
<dbReference type="AlphaFoldDB" id="A0A8T3B5L1"/>
<dbReference type="Proteomes" id="UP000829196">
    <property type="component" value="Unassembled WGS sequence"/>
</dbReference>
<organism evidence="2 3">
    <name type="scientific">Dendrobium nobile</name>
    <name type="common">Orchid</name>
    <dbReference type="NCBI Taxonomy" id="94219"/>
    <lineage>
        <taxon>Eukaryota</taxon>
        <taxon>Viridiplantae</taxon>
        <taxon>Streptophyta</taxon>
        <taxon>Embryophyta</taxon>
        <taxon>Tracheophyta</taxon>
        <taxon>Spermatophyta</taxon>
        <taxon>Magnoliopsida</taxon>
        <taxon>Liliopsida</taxon>
        <taxon>Asparagales</taxon>
        <taxon>Orchidaceae</taxon>
        <taxon>Epidendroideae</taxon>
        <taxon>Malaxideae</taxon>
        <taxon>Dendrobiinae</taxon>
        <taxon>Dendrobium</taxon>
    </lineage>
</organism>
<evidence type="ECO:0000256" key="1">
    <source>
        <dbReference type="SAM" id="MobiDB-lite"/>
    </source>
</evidence>
<name>A0A8T3B5L1_DENNO</name>
<dbReference type="EMBL" id="JAGYWB010000011">
    <property type="protein sequence ID" value="KAI0504099.1"/>
    <property type="molecule type" value="Genomic_DNA"/>
</dbReference>
<sequence>MHYHWPAYPASPATSSELARAETSRLARARRREIQAASPRAAPTCTAGA</sequence>
<feature type="region of interest" description="Disordered" evidence="1">
    <location>
        <begin position="1"/>
        <end position="49"/>
    </location>
</feature>
<proteinExistence type="predicted"/>
<dbReference type="SMR" id="A0A8T3B5L1"/>